<keyword evidence="4" id="KW-1185">Reference proteome</keyword>
<organism evidence="2">
    <name type="scientific">Vibrio parahaemolyticus</name>
    <dbReference type="NCBI Taxonomy" id="670"/>
    <lineage>
        <taxon>Bacteria</taxon>
        <taxon>Pseudomonadati</taxon>
        <taxon>Pseudomonadota</taxon>
        <taxon>Gammaproteobacteria</taxon>
        <taxon>Vibrionales</taxon>
        <taxon>Vibrionaceae</taxon>
        <taxon>Vibrio</taxon>
    </lineage>
</organism>
<evidence type="ECO:0000313" key="4">
    <source>
        <dbReference type="Proteomes" id="UP000191946"/>
    </source>
</evidence>
<keyword evidence="1" id="KW-0732">Signal</keyword>
<dbReference type="PROSITE" id="PS51257">
    <property type="entry name" value="PROKAR_LIPOPROTEIN"/>
    <property type="match status" value="1"/>
</dbReference>
<dbReference type="AlphaFoldDB" id="A0A249VXR6"/>
<reference evidence="2" key="2">
    <citation type="submission" date="2017-09" db="EMBL/GenBank/DDBJ databases">
        <authorList>
            <person name="Ehlers B."/>
            <person name="Leendertz F.H."/>
        </authorList>
    </citation>
    <scope>NUCLEOTIDE SEQUENCE</scope>
    <source>
        <strain evidence="2">MAVP-26</strain>
    </source>
</reference>
<gene>
    <name evidence="3" type="ORF">AKG60_15510</name>
    <name evidence="2" type="ORF">YA91_01405</name>
</gene>
<evidence type="ECO:0000313" key="3">
    <source>
        <dbReference type="EMBL" id="OQJ99414.1"/>
    </source>
</evidence>
<evidence type="ECO:0000313" key="2">
    <source>
        <dbReference type="EMBL" id="ASZ49293.1"/>
    </source>
</evidence>
<protein>
    <submittedName>
        <fullName evidence="2">Uncharacterized protein</fullName>
    </submittedName>
</protein>
<evidence type="ECO:0000256" key="1">
    <source>
        <dbReference type="SAM" id="SignalP"/>
    </source>
</evidence>
<reference evidence="3 4" key="1">
    <citation type="submission" date="2015-08" db="EMBL/GenBank/DDBJ databases">
        <title>Draft Genome Sequences of Vibrio parahaemolyticus Strains.</title>
        <authorList>
            <person name="Gonzalez-Escalona N."/>
            <person name="DePaola A."/>
        </authorList>
    </citation>
    <scope>NUCLEOTIDE SEQUENCE [LARGE SCALE GENOMIC DNA]</scope>
    <source>
        <strain evidence="3 4">CFSAN001621</strain>
    </source>
</reference>
<dbReference type="EMBL" id="CP023247">
    <property type="protein sequence ID" value="ASZ49293.1"/>
    <property type="molecule type" value="Genomic_DNA"/>
</dbReference>
<dbReference type="RefSeq" id="WP_005498002.1">
    <property type="nucleotide sequence ID" value="NZ_CP023247.2"/>
</dbReference>
<accession>A0A249VXR6</accession>
<dbReference type="Proteomes" id="UP000191946">
    <property type="component" value="Unassembled WGS sequence"/>
</dbReference>
<proteinExistence type="predicted"/>
<dbReference type="EMBL" id="LHQV01000015">
    <property type="protein sequence ID" value="OQJ99414.1"/>
    <property type="molecule type" value="Genomic_DNA"/>
</dbReference>
<sequence length="154" mass="16352">MKHSTKLLMTTLISALTVACGGGGGGGGSTTPPAPTPTPSVQVLDNTADIVAERDFSFDIGEKITLSVNYTGSTEGALHLYSKAAYTTANGDVIADPTSRITTLYPNMAGDVELEVNGNWTHLYAQWVPMSAQESEPNWSIALNNSNNNYHIDF</sequence>
<feature type="chain" id="PRO_5044570356" evidence="1">
    <location>
        <begin position="20"/>
        <end position="154"/>
    </location>
</feature>
<name>A0A249VXR6_VIBPH</name>
<feature type="signal peptide" evidence="1">
    <location>
        <begin position="1"/>
        <end position="19"/>
    </location>
</feature>